<evidence type="ECO:0000313" key="1">
    <source>
        <dbReference type="Ensembl" id="ENSFALP00000016089.1"/>
    </source>
</evidence>
<reference evidence="1" key="2">
    <citation type="submission" date="2025-08" db="UniProtKB">
        <authorList>
            <consortium name="Ensembl"/>
        </authorList>
    </citation>
    <scope>IDENTIFICATION</scope>
</reference>
<sequence length="121" mass="13192">MDPLQAYGRPFPHGLFSARTDQIKTGQNFPLEHCPYRLHSLEFFTLSTINNSPEAQQATRAAGITLALRAADSVLTEPESALQSTKPTAPHQLWGGSINKARSHYTKINAVPKIALDHGGT</sequence>
<name>A0A803V033_FICAL</name>
<organism evidence="1 2">
    <name type="scientific">Ficedula albicollis</name>
    <name type="common">Collared flycatcher</name>
    <name type="synonym">Muscicapa albicollis</name>
    <dbReference type="NCBI Taxonomy" id="59894"/>
    <lineage>
        <taxon>Eukaryota</taxon>
        <taxon>Metazoa</taxon>
        <taxon>Chordata</taxon>
        <taxon>Craniata</taxon>
        <taxon>Vertebrata</taxon>
        <taxon>Euteleostomi</taxon>
        <taxon>Archelosauria</taxon>
        <taxon>Archosauria</taxon>
        <taxon>Dinosauria</taxon>
        <taxon>Saurischia</taxon>
        <taxon>Theropoda</taxon>
        <taxon>Coelurosauria</taxon>
        <taxon>Aves</taxon>
        <taxon>Neognathae</taxon>
        <taxon>Neoaves</taxon>
        <taxon>Telluraves</taxon>
        <taxon>Australaves</taxon>
        <taxon>Passeriformes</taxon>
        <taxon>Muscicapidae</taxon>
        <taxon>Ficedula</taxon>
    </lineage>
</organism>
<reference evidence="1" key="3">
    <citation type="submission" date="2025-09" db="UniProtKB">
        <authorList>
            <consortium name="Ensembl"/>
        </authorList>
    </citation>
    <scope>IDENTIFICATION</scope>
</reference>
<accession>A0A803V033</accession>
<dbReference type="Proteomes" id="UP000016665">
    <property type="component" value="Chromosome 4"/>
</dbReference>
<dbReference type="AlphaFoldDB" id="A0A803V033"/>
<reference evidence="1 2" key="1">
    <citation type="journal article" date="2012" name="Nature">
        <title>The genomic landscape of species divergence in Ficedula flycatchers.</title>
        <authorList>
            <person name="Ellegren H."/>
            <person name="Smeds L."/>
            <person name="Burri R."/>
            <person name="Olason P.I."/>
            <person name="Backstrom N."/>
            <person name="Kawakami T."/>
            <person name="Kunstner A."/>
            <person name="Makinen H."/>
            <person name="Nadachowska-Brzyska K."/>
            <person name="Qvarnstrom A."/>
            <person name="Uebbing S."/>
            <person name="Wolf J.B."/>
        </authorList>
    </citation>
    <scope>NUCLEOTIDE SEQUENCE [LARGE SCALE GENOMIC DNA]</scope>
</reference>
<protein>
    <submittedName>
        <fullName evidence="1">Uncharacterized protein</fullName>
    </submittedName>
</protein>
<proteinExistence type="predicted"/>
<evidence type="ECO:0000313" key="2">
    <source>
        <dbReference type="Proteomes" id="UP000016665"/>
    </source>
</evidence>
<keyword evidence="2" id="KW-1185">Reference proteome</keyword>
<dbReference type="Ensembl" id="ENSFALT00000037097.1">
    <property type="protein sequence ID" value="ENSFALP00000016089.1"/>
    <property type="gene ID" value="ENSFALG00000027555.1"/>
</dbReference>